<keyword evidence="3" id="KW-1185">Reference proteome</keyword>
<reference evidence="3" key="1">
    <citation type="journal article" date="2019" name="Int. J. Syst. Evol. Microbiol.">
        <title>The Global Catalogue of Microorganisms (GCM) 10K type strain sequencing project: providing services to taxonomists for standard genome sequencing and annotation.</title>
        <authorList>
            <consortium name="The Broad Institute Genomics Platform"/>
            <consortium name="The Broad Institute Genome Sequencing Center for Infectious Disease"/>
            <person name="Wu L."/>
            <person name="Ma J."/>
        </authorList>
    </citation>
    <scope>NUCLEOTIDE SEQUENCE [LARGE SCALE GENOMIC DNA]</scope>
    <source>
        <strain evidence="3">CGMCC 1.12702</strain>
    </source>
</reference>
<protein>
    <submittedName>
        <fullName evidence="2">Uncharacterized protein</fullName>
    </submittedName>
</protein>
<dbReference type="EMBL" id="JBHUGS010000003">
    <property type="protein sequence ID" value="MFD1951806.1"/>
    <property type="molecule type" value="Genomic_DNA"/>
</dbReference>
<dbReference type="Proteomes" id="UP001597400">
    <property type="component" value="Unassembled WGS sequence"/>
</dbReference>
<dbReference type="RefSeq" id="WP_380930681.1">
    <property type="nucleotide sequence ID" value="NZ_JBHUGS010000003.1"/>
</dbReference>
<name>A0ABW4U3J0_9SPHN</name>
<evidence type="ECO:0000313" key="2">
    <source>
        <dbReference type="EMBL" id="MFD1951806.1"/>
    </source>
</evidence>
<feature type="region of interest" description="Disordered" evidence="1">
    <location>
        <begin position="20"/>
        <end position="50"/>
    </location>
</feature>
<comment type="caution">
    <text evidence="2">The sequence shown here is derived from an EMBL/GenBank/DDBJ whole genome shotgun (WGS) entry which is preliminary data.</text>
</comment>
<gene>
    <name evidence="2" type="ORF">ACFSGX_13620</name>
</gene>
<evidence type="ECO:0000313" key="3">
    <source>
        <dbReference type="Proteomes" id="UP001597400"/>
    </source>
</evidence>
<evidence type="ECO:0000256" key="1">
    <source>
        <dbReference type="SAM" id="MobiDB-lite"/>
    </source>
</evidence>
<sequence length="50" mass="5390">MSNGQTDRAERLAAALRDNLRRRKAQAREIPAAATPEETSAGPPVTDVTE</sequence>
<organism evidence="2 3">
    <name type="scientific">Sphingomonas arantia</name>
    <dbReference type="NCBI Taxonomy" id="1460676"/>
    <lineage>
        <taxon>Bacteria</taxon>
        <taxon>Pseudomonadati</taxon>
        <taxon>Pseudomonadota</taxon>
        <taxon>Alphaproteobacteria</taxon>
        <taxon>Sphingomonadales</taxon>
        <taxon>Sphingomonadaceae</taxon>
        <taxon>Sphingomonas</taxon>
    </lineage>
</organism>
<proteinExistence type="predicted"/>
<accession>A0ABW4U3J0</accession>